<accession>A0A8H4PX40</accession>
<feature type="region of interest" description="Disordered" evidence="1">
    <location>
        <begin position="30"/>
        <end position="77"/>
    </location>
</feature>
<keyword evidence="5" id="KW-1185">Reference proteome</keyword>
<feature type="region of interest" description="Disordered" evidence="1">
    <location>
        <begin position="153"/>
        <end position="174"/>
    </location>
</feature>
<reference evidence="4 5" key="1">
    <citation type="journal article" date="2020" name="Genome Biol. Evol.">
        <title>A new high-quality draft genome assembly of the Chinese cordyceps Ophiocordyceps sinensis.</title>
        <authorList>
            <person name="Shu R."/>
            <person name="Zhang J."/>
            <person name="Meng Q."/>
            <person name="Zhang H."/>
            <person name="Zhou G."/>
            <person name="Li M."/>
            <person name="Wu P."/>
            <person name="Zhao Y."/>
            <person name="Chen C."/>
            <person name="Qin Q."/>
        </authorList>
    </citation>
    <scope>NUCLEOTIDE SEQUENCE [LARGE SCALE GENOMIC DNA]</scope>
    <source>
        <strain evidence="4 5">IOZ07</strain>
    </source>
</reference>
<keyword evidence="3" id="KW-0732">Signal</keyword>
<sequence length="461" mass="46436">MRLPLGLVLGAVLGLARADDNLFARQNRATSSASATALPPATSDDTATSTSAVALPRPRPNPTPSGGGGGSGDVTTTSTVVVTSGAASTTTQRVTVTSTRTTVSTVFSTTTVTGTLATATLVVFQTSTDFVDQNQRRALDGLVAPRLATPVSVEAVPTHASSDRGQDDDDDDEQGTRRLNLLAKRATITEIVTSTVLADLATVTVTATTFSIRETLSTVVVTQTDQPNARTTVTTTSILTVFATRVTSFVEGSPTTAAGGGSGESRGSGASGASSDGLSTGAKAGIGIGAGIGALALIGAAALLYLRRRKGPKPVHDDFMGASEVPVGGSGGRGPGSQPMSQSTAAGGYLGPSHSQHKPGATAEGYRGTAMGDGRAGYANNLAPYGSAYTPSQGGDNQLPHHPTPGDSSIISPVTPDTAELGNDSAAAAAWNNPGAAEIDGQPVMSHQSAPVYEMPTQRYR</sequence>
<protein>
    <recommendedName>
        <fullName evidence="6">Mid2 domain-containing protein</fullName>
    </recommendedName>
</protein>
<evidence type="ECO:0008006" key="6">
    <source>
        <dbReference type="Google" id="ProtNLM"/>
    </source>
</evidence>
<dbReference type="Proteomes" id="UP000557566">
    <property type="component" value="Unassembled WGS sequence"/>
</dbReference>
<evidence type="ECO:0000256" key="1">
    <source>
        <dbReference type="SAM" id="MobiDB-lite"/>
    </source>
</evidence>
<organism evidence="4 5">
    <name type="scientific">Ophiocordyceps sinensis</name>
    <dbReference type="NCBI Taxonomy" id="72228"/>
    <lineage>
        <taxon>Eukaryota</taxon>
        <taxon>Fungi</taxon>
        <taxon>Dikarya</taxon>
        <taxon>Ascomycota</taxon>
        <taxon>Pezizomycotina</taxon>
        <taxon>Sordariomycetes</taxon>
        <taxon>Hypocreomycetidae</taxon>
        <taxon>Hypocreales</taxon>
        <taxon>Ophiocordycipitaceae</taxon>
        <taxon>Ophiocordyceps</taxon>
    </lineage>
</organism>
<name>A0A8H4PX40_9HYPO</name>
<keyword evidence="2" id="KW-0472">Membrane</keyword>
<dbReference type="OrthoDB" id="5103320at2759"/>
<keyword evidence="2" id="KW-0812">Transmembrane</keyword>
<dbReference type="AlphaFoldDB" id="A0A8H4PX40"/>
<proteinExistence type="predicted"/>
<feature type="region of interest" description="Disordered" evidence="1">
    <location>
        <begin position="314"/>
        <end position="368"/>
    </location>
</feature>
<feature type="compositionally biased region" description="Low complexity" evidence="1">
    <location>
        <begin position="426"/>
        <end position="437"/>
    </location>
</feature>
<comment type="caution">
    <text evidence="4">The sequence shown here is derived from an EMBL/GenBank/DDBJ whole genome shotgun (WGS) entry which is preliminary data.</text>
</comment>
<feature type="signal peptide" evidence="3">
    <location>
        <begin position="1"/>
        <end position="18"/>
    </location>
</feature>
<dbReference type="EMBL" id="JAAVMX010000002">
    <property type="protein sequence ID" value="KAF4511981.1"/>
    <property type="molecule type" value="Genomic_DNA"/>
</dbReference>
<feature type="compositionally biased region" description="Gly residues" evidence="1">
    <location>
        <begin position="258"/>
        <end position="270"/>
    </location>
</feature>
<feature type="region of interest" description="Disordered" evidence="1">
    <location>
        <begin position="252"/>
        <end position="276"/>
    </location>
</feature>
<evidence type="ECO:0000256" key="3">
    <source>
        <dbReference type="SAM" id="SignalP"/>
    </source>
</evidence>
<evidence type="ECO:0000313" key="4">
    <source>
        <dbReference type="EMBL" id="KAF4511981.1"/>
    </source>
</evidence>
<evidence type="ECO:0000256" key="2">
    <source>
        <dbReference type="SAM" id="Phobius"/>
    </source>
</evidence>
<feature type="compositionally biased region" description="Low complexity" evidence="1">
    <location>
        <begin position="30"/>
        <end position="52"/>
    </location>
</feature>
<keyword evidence="2" id="KW-1133">Transmembrane helix</keyword>
<evidence type="ECO:0000313" key="5">
    <source>
        <dbReference type="Proteomes" id="UP000557566"/>
    </source>
</evidence>
<feature type="chain" id="PRO_5034872875" description="Mid2 domain-containing protein" evidence="3">
    <location>
        <begin position="19"/>
        <end position="461"/>
    </location>
</feature>
<gene>
    <name evidence="4" type="ORF">G6O67_001173</name>
</gene>
<feature type="transmembrane region" description="Helical" evidence="2">
    <location>
        <begin position="284"/>
        <end position="306"/>
    </location>
</feature>
<feature type="region of interest" description="Disordered" evidence="1">
    <location>
        <begin position="384"/>
        <end position="461"/>
    </location>
</feature>